<comment type="caution">
    <text evidence="2">The sequence shown here is derived from an EMBL/GenBank/DDBJ whole genome shotgun (WGS) entry which is preliminary data.</text>
</comment>
<dbReference type="AlphaFoldDB" id="A0A6N7QKA6"/>
<evidence type="ECO:0000313" key="3">
    <source>
        <dbReference type="EMBL" id="MRH75381.1"/>
    </source>
</evidence>
<feature type="signal peptide" evidence="1">
    <location>
        <begin position="1"/>
        <end position="19"/>
    </location>
</feature>
<dbReference type="EMBL" id="WJPN01000010">
    <property type="protein sequence ID" value="MRH01182.1"/>
    <property type="molecule type" value="Genomic_DNA"/>
</dbReference>
<evidence type="ECO:0000313" key="5">
    <source>
        <dbReference type="Proteomes" id="UP000439314"/>
    </source>
</evidence>
<evidence type="ECO:0000313" key="4">
    <source>
        <dbReference type="Proteomes" id="UP000437931"/>
    </source>
</evidence>
<keyword evidence="4" id="KW-1185">Reference proteome</keyword>
<reference evidence="4 5" key="1">
    <citation type="submission" date="2019-11" db="EMBL/GenBank/DDBJ databases">
        <title>First report of rice panicle blight caused by Xanthomonas sp. in Iran.</title>
        <authorList>
            <person name="Mirghasempour S.A."/>
            <person name="Huang S."/>
            <person name="Brady C.L."/>
            <person name="Studholme D.J."/>
        </authorList>
    </citation>
    <scope>NUCLEOTIDE SEQUENCE [LARGE SCALE GENOMIC DNA]</scope>
    <source>
        <strain evidence="2 5">ASD011</strain>
        <strain evidence="4">SAM114</strain>
    </source>
</reference>
<sequence length="124" mass="14058">MIKVFLASIFLLLALPAMAQSASDFAQANARADAQWKRRHAETSKYADVWAAFNNAQHLDERDGCYFKAEGELTQILEIDATGKVAGYYTDRDNARSQCWRATYLGLGFPKPPFAPYWHKLVMH</sequence>
<name>A0A6N7QKA6_9XANT</name>
<evidence type="ECO:0000256" key="1">
    <source>
        <dbReference type="SAM" id="SignalP"/>
    </source>
</evidence>
<gene>
    <name evidence="2" type="ORF">GIY21_12880</name>
    <name evidence="3" type="ORF">GIY22_12170</name>
</gene>
<reference evidence="3" key="2">
    <citation type="journal article" date="2020" name="Plant Dis.">
        <title>A Grain Rot of Rice in Iran Caused by a Xanthomonas Strain Closely Related to X. sacchari.</title>
        <authorList>
            <person name="Mirghasempour S.A."/>
            <person name="Huang S."/>
            <person name="Studholme D.J."/>
            <person name="Brady C.L."/>
        </authorList>
    </citation>
    <scope>NUCLEOTIDE SEQUENCE</scope>
    <source>
        <strain evidence="3">SAM114</strain>
    </source>
</reference>
<dbReference type="Proteomes" id="UP000437931">
    <property type="component" value="Unassembled WGS sequence"/>
</dbReference>
<evidence type="ECO:0000313" key="2">
    <source>
        <dbReference type="EMBL" id="MRH01182.1"/>
    </source>
</evidence>
<feature type="chain" id="PRO_5026698777" evidence="1">
    <location>
        <begin position="20"/>
        <end position="124"/>
    </location>
</feature>
<dbReference type="EMBL" id="WJPM01000009">
    <property type="protein sequence ID" value="MRH75381.1"/>
    <property type="molecule type" value="Genomic_DNA"/>
</dbReference>
<keyword evidence="1" id="KW-0732">Signal</keyword>
<organism evidence="2 5">
    <name type="scientific">Xanthomonas sontii</name>
    <dbReference type="NCBI Taxonomy" id="2650745"/>
    <lineage>
        <taxon>Bacteria</taxon>
        <taxon>Pseudomonadati</taxon>
        <taxon>Pseudomonadota</taxon>
        <taxon>Gammaproteobacteria</taxon>
        <taxon>Lysobacterales</taxon>
        <taxon>Lysobacteraceae</taxon>
        <taxon>Xanthomonas</taxon>
    </lineage>
</organism>
<accession>A0A6N7QKA6</accession>
<proteinExistence type="predicted"/>
<protein>
    <submittedName>
        <fullName evidence="2">Uncharacterized protein</fullName>
    </submittedName>
</protein>
<dbReference type="RefSeq" id="WP_153751741.1">
    <property type="nucleotide sequence ID" value="NZ_WJPM01000009.1"/>
</dbReference>
<dbReference type="Proteomes" id="UP000439314">
    <property type="component" value="Unassembled WGS sequence"/>
</dbReference>